<dbReference type="RefSeq" id="WP_012034748.1">
    <property type="nucleotide sequence ID" value="NC_009464.1"/>
</dbReference>
<feature type="transmembrane region" description="Helical" evidence="7">
    <location>
        <begin position="114"/>
        <end position="134"/>
    </location>
</feature>
<feature type="transmembrane region" description="Helical" evidence="7">
    <location>
        <begin position="331"/>
        <end position="351"/>
    </location>
</feature>
<dbReference type="GeneID" id="5142815"/>
<dbReference type="Pfam" id="PF02254">
    <property type="entry name" value="TrkA_N"/>
    <property type="match status" value="1"/>
</dbReference>
<keyword evidence="11" id="KW-1185">Reference proteome</keyword>
<dbReference type="GO" id="GO:0015297">
    <property type="term" value="F:antiporter activity"/>
    <property type="evidence" value="ECO:0007669"/>
    <property type="project" value="InterPro"/>
</dbReference>
<keyword evidence="5 7" id="KW-1133">Transmembrane helix</keyword>
<feature type="transmembrane region" description="Helical" evidence="7">
    <location>
        <begin position="180"/>
        <end position="202"/>
    </location>
</feature>
<reference evidence="10 11" key="1">
    <citation type="journal article" date="2006" name="Science">
        <title>Genome of rice cluster I archaea -- the key methane producers in the rice rhizosphere.</title>
        <authorList>
            <person name="Erkel C."/>
            <person name="Kube M."/>
            <person name="Reinhardt R."/>
            <person name="Liesack W."/>
        </authorList>
    </citation>
    <scope>NUCLEOTIDE SEQUENCE [LARGE SCALE GENOMIC DNA]</scope>
    <source>
        <strain evidence="11">DSM 22066 / NBRC 105507 / MRE50</strain>
    </source>
</reference>
<organism evidence="10 11">
    <name type="scientific">Methanocella arvoryzae (strain DSM 22066 / NBRC 105507 / MRE50)</name>
    <dbReference type="NCBI Taxonomy" id="351160"/>
    <lineage>
        <taxon>Archaea</taxon>
        <taxon>Methanobacteriati</taxon>
        <taxon>Methanobacteriota</taxon>
        <taxon>Stenosarchaea group</taxon>
        <taxon>Methanomicrobia</taxon>
        <taxon>Methanocellales</taxon>
        <taxon>Methanocellaceae</taxon>
        <taxon>Methanocella</taxon>
    </lineage>
</organism>
<dbReference type="STRING" id="351160.RRC61"/>
<dbReference type="InterPro" id="IPR038770">
    <property type="entry name" value="Na+/solute_symporter_sf"/>
</dbReference>
<evidence type="ECO:0000256" key="6">
    <source>
        <dbReference type="ARBA" id="ARBA00023136"/>
    </source>
</evidence>
<dbReference type="Proteomes" id="UP000000663">
    <property type="component" value="Chromosome"/>
</dbReference>
<evidence type="ECO:0000256" key="1">
    <source>
        <dbReference type="ARBA" id="ARBA00004141"/>
    </source>
</evidence>
<evidence type="ECO:0000256" key="5">
    <source>
        <dbReference type="ARBA" id="ARBA00022989"/>
    </source>
</evidence>
<dbReference type="GO" id="GO:0008324">
    <property type="term" value="F:monoatomic cation transmembrane transporter activity"/>
    <property type="evidence" value="ECO:0007669"/>
    <property type="project" value="InterPro"/>
</dbReference>
<dbReference type="EMBL" id="AM114193">
    <property type="protein sequence ID" value="CAJ37842.1"/>
    <property type="molecule type" value="Genomic_DNA"/>
</dbReference>
<evidence type="ECO:0000256" key="7">
    <source>
        <dbReference type="SAM" id="Phobius"/>
    </source>
</evidence>
<feature type="transmembrane region" description="Helical" evidence="7">
    <location>
        <begin position="214"/>
        <end position="232"/>
    </location>
</feature>
<accession>Q0W1A1</accession>
<feature type="transmembrane region" description="Helical" evidence="7">
    <location>
        <begin position="295"/>
        <end position="319"/>
    </location>
</feature>
<dbReference type="InterPro" id="IPR036721">
    <property type="entry name" value="RCK_C_sf"/>
</dbReference>
<keyword evidence="3" id="KW-0813">Transport</keyword>
<feature type="domain" description="RCK N-terminal" evidence="8">
    <location>
        <begin position="408"/>
        <end position="525"/>
    </location>
</feature>
<dbReference type="KEGG" id="rci:RRC61"/>
<dbReference type="eggNOG" id="arCOG01955">
    <property type="taxonomic scope" value="Archaea"/>
</dbReference>
<feature type="transmembrane region" description="Helical" evidence="7">
    <location>
        <begin position="146"/>
        <end position="168"/>
    </location>
</feature>
<name>Q0W1A1_METAR</name>
<feature type="transmembrane region" description="Helical" evidence="7">
    <location>
        <begin position="6"/>
        <end position="24"/>
    </location>
</feature>
<feature type="domain" description="RCK C-terminal" evidence="9">
    <location>
        <begin position="574"/>
        <end position="659"/>
    </location>
</feature>
<sequence>MEFELLKNLGILLAFAILALLICYRFKLPEIIGLFITGLLMGPHGIGVFTNMHEIEYIAEIGVVLLLFTIGLEFSFKSLINLKKQFFIGGTVQMTLIFVATFLIASMLGLSQNAAILAGFMLSLSSTAIVLKLLQDRDELDTPQGNVIMGIIIFEDIIAVFMMLAIPLMSGKAGNIIESVPTLVLAAIVIGIILIAGTLWVVPRVLHRIARTRSNELFVLCIVVICLAMASLTSQFGLSLALGAFLAGLIISESPYSRQALGTILPFRYVFTSFFFISIGMMLDLHFFISNPWIIIAAAIIGILIKLFSGTITTLLLGYTIRVAVIEGISMAQVGEFSFILASLGLAADMINADLYQIFLATAILTMAASPFLISYSQKLSDTLCRLPLPARLKASSCPIATPHENITDHLVIIGYGLNGRNLARAAKAAKIPYTIVEMNPDTVSAEQAKGEPIHYGDATNEIVLEHLNLENAKIAVIAISNVEATRRITSTLRKHFPHLHIIVRTRYTSETQVLKELGASEVVPEEFETSVEIFASVLRRYFIPKSRIDQLTAELRSENYEVFRSPAQAGYSLDDLVSRESGVDIATVRIGEDLPLMGKSIKDLGLRNKYGVTILMVYRNDKQIYNPDPGTVLEPGDLVYAFGRHDRLTEAFNDLRSRDVA</sequence>
<dbReference type="InterPro" id="IPR006153">
    <property type="entry name" value="Cation/H_exchanger_TM"/>
</dbReference>
<dbReference type="InterPro" id="IPR003148">
    <property type="entry name" value="RCK_N"/>
</dbReference>
<dbReference type="SUPFAM" id="SSF51735">
    <property type="entry name" value="NAD(P)-binding Rossmann-fold domains"/>
    <property type="match status" value="1"/>
</dbReference>
<dbReference type="Pfam" id="PF00999">
    <property type="entry name" value="Na_H_Exchanger"/>
    <property type="match status" value="1"/>
</dbReference>
<dbReference type="PROSITE" id="PS51201">
    <property type="entry name" value="RCK_N"/>
    <property type="match status" value="1"/>
</dbReference>
<dbReference type="PANTHER" id="PTHR42751:SF3">
    <property type="entry name" value="SODIUM_GLUTAMATE SYMPORTER"/>
    <property type="match status" value="1"/>
</dbReference>
<evidence type="ECO:0000256" key="3">
    <source>
        <dbReference type="ARBA" id="ARBA00022448"/>
    </source>
</evidence>
<dbReference type="GO" id="GO:1902600">
    <property type="term" value="P:proton transmembrane transport"/>
    <property type="evidence" value="ECO:0007669"/>
    <property type="project" value="InterPro"/>
</dbReference>
<keyword evidence="4 7" id="KW-0812">Transmembrane</keyword>
<keyword evidence="6 7" id="KW-0472">Membrane</keyword>
<dbReference type="GO" id="GO:0006813">
    <property type="term" value="P:potassium ion transport"/>
    <property type="evidence" value="ECO:0007669"/>
    <property type="project" value="InterPro"/>
</dbReference>
<dbReference type="Gene3D" id="1.20.1530.20">
    <property type="match status" value="1"/>
</dbReference>
<feature type="transmembrane region" description="Helical" evidence="7">
    <location>
        <begin position="269"/>
        <end position="289"/>
    </location>
</feature>
<gene>
    <name evidence="10" type="ORF">RRC61</name>
</gene>
<feature type="transmembrane region" description="Helical" evidence="7">
    <location>
        <begin position="86"/>
        <end position="108"/>
    </location>
</feature>
<evidence type="ECO:0000313" key="11">
    <source>
        <dbReference type="Proteomes" id="UP000000663"/>
    </source>
</evidence>
<dbReference type="PROSITE" id="PS51202">
    <property type="entry name" value="RCK_C"/>
    <property type="match status" value="1"/>
</dbReference>
<comment type="subcellular location">
    <subcellularLocation>
        <location evidence="1">Membrane</location>
        <topology evidence="1">Multi-pass membrane protein</topology>
    </subcellularLocation>
</comment>
<protein>
    <submittedName>
        <fullName evidence="10">Predicted glutathione-regulated K(+) efflux system protein</fullName>
    </submittedName>
</protein>
<evidence type="ECO:0000256" key="4">
    <source>
        <dbReference type="ARBA" id="ARBA00022692"/>
    </source>
</evidence>
<dbReference type="Pfam" id="PF02080">
    <property type="entry name" value="TrkA_C"/>
    <property type="match status" value="1"/>
</dbReference>
<evidence type="ECO:0000259" key="9">
    <source>
        <dbReference type="PROSITE" id="PS51202"/>
    </source>
</evidence>
<dbReference type="OrthoDB" id="43518at2157"/>
<evidence type="ECO:0000313" key="10">
    <source>
        <dbReference type="EMBL" id="CAJ37842.1"/>
    </source>
</evidence>
<dbReference type="InterPro" id="IPR006037">
    <property type="entry name" value="RCK_C"/>
</dbReference>
<evidence type="ECO:0000256" key="2">
    <source>
        <dbReference type="ARBA" id="ARBA00005551"/>
    </source>
</evidence>
<feature type="transmembrane region" description="Helical" evidence="7">
    <location>
        <begin position="55"/>
        <end position="74"/>
    </location>
</feature>
<comment type="similarity">
    <text evidence="2">Belongs to the monovalent cation:proton antiporter 2 (CPA2) transporter (TC 2.A.37) family.</text>
</comment>
<dbReference type="GO" id="GO:0016020">
    <property type="term" value="C:membrane"/>
    <property type="evidence" value="ECO:0007669"/>
    <property type="project" value="UniProtKB-SubCell"/>
</dbReference>
<dbReference type="PANTHER" id="PTHR42751">
    <property type="entry name" value="SODIUM/HYDROGEN EXCHANGER FAMILY/TRKA DOMAIN PROTEIN"/>
    <property type="match status" value="1"/>
</dbReference>
<proteinExistence type="inferred from homology"/>
<dbReference type="AlphaFoldDB" id="Q0W1A1"/>
<evidence type="ECO:0000259" key="8">
    <source>
        <dbReference type="PROSITE" id="PS51201"/>
    </source>
</evidence>
<dbReference type="SUPFAM" id="SSF116726">
    <property type="entry name" value="TrkA C-terminal domain-like"/>
    <property type="match status" value="1"/>
</dbReference>
<feature type="transmembrane region" description="Helical" evidence="7">
    <location>
        <begin position="357"/>
        <end position="376"/>
    </location>
</feature>
<dbReference type="Gene3D" id="3.40.50.720">
    <property type="entry name" value="NAD(P)-binding Rossmann-like Domain"/>
    <property type="match status" value="1"/>
</dbReference>
<dbReference type="Gene3D" id="3.30.70.1450">
    <property type="entry name" value="Regulator of K+ conductance, C-terminal domain"/>
    <property type="match status" value="1"/>
</dbReference>
<dbReference type="InterPro" id="IPR036291">
    <property type="entry name" value="NAD(P)-bd_dom_sf"/>
</dbReference>
<feature type="transmembrane region" description="Helical" evidence="7">
    <location>
        <begin position="31"/>
        <end position="49"/>
    </location>
</feature>